<keyword evidence="3" id="KW-1185">Reference proteome</keyword>
<accession>A0A133Q022</accession>
<dbReference type="GO" id="GO:0016020">
    <property type="term" value="C:membrane"/>
    <property type="evidence" value="ECO:0007669"/>
    <property type="project" value="InterPro"/>
</dbReference>
<evidence type="ECO:0000313" key="3">
    <source>
        <dbReference type="Proteomes" id="UP000070533"/>
    </source>
</evidence>
<dbReference type="AlphaFoldDB" id="A0A133Q022"/>
<dbReference type="STRING" id="28128.HMPREF3226_01879"/>
<proteinExistence type="predicted"/>
<evidence type="ECO:0000259" key="1">
    <source>
        <dbReference type="Pfam" id="PF03412"/>
    </source>
</evidence>
<dbReference type="GO" id="GO:0005524">
    <property type="term" value="F:ATP binding"/>
    <property type="evidence" value="ECO:0007669"/>
    <property type="project" value="InterPro"/>
</dbReference>
<dbReference type="GO" id="GO:0008233">
    <property type="term" value="F:peptidase activity"/>
    <property type="evidence" value="ECO:0007669"/>
    <property type="project" value="InterPro"/>
</dbReference>
<comment type="caution">
    <text evidence="2">The sequence shown here is derived from an EMBL/GenBank/DDBJ whole genome shotgun (WGS) entry which is preliminary data.</text>
</comment>
<dbReference type="Gene3D" id="3.90.70.10">
    <property type="entry name" value="Cysteine proteinases"/>
    <property type="match status" value="1"/>
</dbReference>
<reference evidence="3" key="1">
    <citation type="submission" date="2016-01" db="EMBL/GenBank/DDBJ databases">
        <authorList>
            <person name="Mitreva M."/>
            <person name="Pepin K.H."/>
            <person name="Mihindukulasuriya K.A."/>
            <person name="Fulton R."/>
            <person name="Fronick C."/>
            <person name="O'Laughlin M."/>
            <person name="Miner T."/>
            <person name="Herter B."/>
            <person name="Rosa B.A."/>
            <person name="Cordes M."/>
            <person name="Tomlinson C."/>
            <person name="Wollam A."/>
            <person name="Palsikar V.B."/>
            <person name="Mardis E.R."/>
            <person name="Wilson R.K."/>
        </authorList>
    </citation>
    <scope>NUCLEOTIDE SEQUENCE [LARGE SCALE GENOMIC DNA]</scope>
    <source>
        <strain evidence="3">MJR7716</strain>
    </source>
</reference>
<gene>
    <name evidence="2" type="ORF">HMPREF3226_01879</name>
</gene>
<organism evidence="2 3">
    <name type="scientific">Prevotella corporis</name>
    <dbReference type="NCBI Taxonomy" id="28128"/>
    <lineage>
        <taxon>Bacteria</taxon>
        <taxon>Pseudomonadati</taxon>
        <taxon>Bacteroidota</taxon>
        <taxon>Bacteroidia</taxon>
        <taxon>Bacteroidales</taxon>
        <taxon>Prevotellaceae</taxon>
        <taxon>Prevotella</taxon>
    </lineage>
</organism>
<dbReference type="Proteomes" id="UP000070533">
    <property type="component" value="Unassembled WGS sequence"/>
</dbReference>
<dbReference type="InterPro" id="IPR005074">
    <property type="entry name" value="Peptidase_C39"/>
</dbReference>
<dbReference type="GO" id="GO:0006508">
    <property type="term" value="P:proteolysis"/>
    <property type="evidence" value="ECO:0007669"/>
    <property type="project" value="InterPro"/>
</dbReference>
<evidence type="ECO:0000313" key="2">
    <source>
        <dbReference type="EMBL" id="KXA36210.1"/>
    </source>
</evidence>
<name>A0A133Q022_9BACT</name>
<feature type="non-terminal residue" evidence="2">
    <location>
        <position position="1"/>
    </location>
</feature>
<sequence length="73" mass="8063">KIRMAGFVFIKQHDAMQCGAACLVMLCHLYGKKYSLQQISKSLESSKGGVSMYDISELAKNRMVVSLKVCNSS</sequence>
<feature type="domain" description="Peptidase C39" evidence="1">
    <location>
        <begin position="8"/>
        <end position="61"/>
    </location>
</feature>
<feature type="non-terminal residue" evidence="2">
    <location>
        <position position="73"/>
    </location>
</feature>
<dbReference type="Pfam" id="PF03412">
    <property type="entry name" value="Peptidase_C39"/>
    <property type="match status" value="1"/>
</dbReference>
<dbReference type="EMBL" id="LRQG01000162">
    <property type="protein sequence ID" value="KXA36210.1"/>
    <property type="molecule type" value="Genomic_DNA"/>
</dbReference>
<protein>
    <recommendedName>
        <fullName evidence="1">Peptidase C39 domain-containing protein</fullName>
    </recommendedName>
</protein>